<dbReference type="Proteomes" id="UP000242712">
    <property type="component" value="Unassembled WGS sequence"/>
</dbReference>
<accession>A0A2K4FB28</accession>
<dbReference type="GeneID" id="98298829"/>
<comment type="caution">
    <text evidence="2">The sequence shown here is derived from an EMBL/GenBank/DDBJ whole genome shotgun (WGS) entry which is preliminary data.</text>
</comment>
<dbReference type="EMBL" id="PPPX01000016">
    <property type="protein sequence ID" value="POA08549.1"/>
    <property type="molecule type" value="Genomic_DNA"/>
</dbReference>
<gene>
    <name evidence="2" type="ORF">CD039_10800</name>
</gene>
<protein>
    <submittedName>
        <fullName evidence="2">DUF2232 domain-containing protein</fullName>
    </submittedName>
</protein>
<feature type="transmembrane region" description="Helical" evidence="1">
    <location>
        <begin position="277"/>
        <end position="299"/>
    </location>
</feature>
<dbReference type="AlphaFoldDB" id="A0A2K4FB28"/>
<organism evidence="2 3">
    <name type="scientific">Staphylococcus argensis</name>
    <dbReference type="NCBI Taxonomy" id="1607738"/>
    <lineage>
        <taxon>Bacteria</taxon>
        <taxon>Bacillati</taxon>
        <taxon>Bacillota</taxon>
        <taxon>Bacilli</taxon>
        <taxon>Bacillales</taxon>
        <taxon>Staphylococcaceae</taxon>
        <taxon>Staphylococcus</taxon>
    </lineage>
</organism>
<evidence type="ECO:0000313" key="3">
    <source>
        <dbReference type="Proteomes" id="UP000242712"/>
    </source>
</evidence>
<feature type="transmembrane region" description="Helical" evidence="1">
    <location>
        <begin position="216"/>
        <end position="232"/>
    </location>
</feature>
<reference evidence="2 3" key="1">
    <citation type="submission" date="2017-08" db="EMBL/GenBank/DDBJ databases">
        <title>Draft genome sequences of 64 type strains of genus Staph aureus.</title>
        <authorList>
            <person name="Cole K."/>
            <person name="Golubchik T."/>
            <person name="Russell J."/>
            <person name="Foster D."/>
            <person name="Llewelyn M."/>
            <person name="Wilson D."/>
            <person name="Crook D."/>
            <person name="Paul J."/>
        </authorList>
    </citation>
    <scope>NUCLEOTIDE SEQUENCE [LARGE SCALE GENOMIC DNA]</scope>
    <source>
        <strain evidence="2 3">DSM 29875</strain>
    </source>
</reference>
<evidence type="ECO:0000256" key="1">
    <source>
        <dbReference type="SAM" id="Phobius"/>
    </source>
</evidence>
<dbReference type="RefSeq" id="WP_103372321.1">
    <property type="nucleotide sequence ID" value="NZ_CBCRVO010000002.1"/>
</dbReference>
<keyword evidence="1" id="KW-0472">Membrane</keyword>
<name>A0A2K4FB28_9STAP</name>
<sequence>MFSKVNPKATILGIIAFIIVALVTYFMPWIGYVLCFFATIPGIVLWHKSKESFGIAALITVILTTLFTNLATLSAIVVVLLTSFVIGQLLKERATKERIFYVTTTYLSLFSLIALLILQATHRLPVGSTLVQPMKSVLNYLQPSDIQQYGSNVIESYNQLVDNLTNKALMEFPSYIIVTIFVIVLFNLLITFPILRKFKVATPIFRPLYAWQMPRFILIVYIITIVCLLFTSNSEPSTFQSIVLNFQVVLSLCMYIQGLSVIHFFGKAKSMPLAVTILLMVIGTLISAMAPIVVLIGMVDMMLNLKARIKK</sequence>
<dbReference type="Pfam" id="PF09991">
    <property type="entry name" value="DUF2232"/>
    <property type="match status" value="1"/>
</dbReference>
<evidence type="ECO:0000313" key="2">
    <source>
        <dbReference type="EMBL" id="POA08549.1"/>
    </source>
</evidence>
<dbReference type="PANTHER" id="PTHR41324:SF1">
    <property type="entry name" value="DUF2232 DOMAIN-CONTAINING PROTEIN"/>
    <property type="match status" value="1"/>
</dbReference>
<dbReference type="PANTHER" id="PTHR41324">
    <property type="entry name" value="MEMBRANE PROTEIN-RELATED"/>
    <property type="match status" value="1"/>
</dbReference>
<proteinExistence type="predicted"/>
<keyword evidence="3" id="KW-1185">Reference proteome</keyword>
<feature type="transmembrane region" description="Helical" evidence="1">
    <location>
        <begin position="12"/>
        <end position="43"/>
    </location>
</feature>
<feature type="transmembrane region" description="Helical" evidence="1">
    <location>
        <begin position="172"/>
        <end position="195"/>
    </location>
</feature>
<keyword evidence="1" id="KW-1133">Transmembrane helix</keyword>
<dbReference type="InterPro" id="IPR018710">
    <property type="entry name" value="DUF2232"/>
</dbReference>
<keyword evidence="1" id="KW-0812">Transmembrane</keyword>
<feature type="transmembrane region" description="Helical" evidence="1">
    <location>
        <begin position="244"/>
        <end position="265"/>
    </location>
</feature>
<feature type="transmembrane region" description="Helical" evidence="1">
    <location>
        <begin position="99"/>
        <end position="120"/>
    </location>
</feature>
<feature type="transmembrane region" description="Helical" evidence="1">
    <location>
        <begin position="55"/>
        <end position="87"/>
    </location>
</feature>
<dbReference type="OrthoDB" id="2413413at2"/>